<gene>
    <name evidence="3" type="ORF">EHO51_06300</name>
</gene>
<reference evidence="3 4" key="1">
    <citation type="submission" date="2018-11" db="EMBL/GenBank/DDBJ databases">
        <title>Genome squencing of methanotrophic bacteria isolated from alkaline groundwater in Korea.</title>
        <authorList>
            <person name="Nguyen L.N."/>
        </authorList>
    </citation>
    <scope>NUCLEOTIDE SEQUENCE [LARGE SCALE GENOMIC DNA]</scope>
    <source>
        <strain evidence="3 4">GW6</strain>
    </source>
</reference>
<organism evidence="3 4">
    <name type="scientific">Methylocystis rosea</name>
    <dbReference type="NCBI Taxonomy" id="173366"/>
    <lineage>
        <taxon>Bacteria</taxon>
        <taxon>Pseudomonadati</taxon>
        <taxon>Pseudomonadota</taxon>
        <taxon>Alphaproteobacteria</taxon>
        <taxon>Hyphomicrobiales</taxon>
        <taxon>Methylocystaceae</taxon>
        <taxon>Methylocystis</taxon>
    </lineage>
</organism>
<dbReference type="PANTHER" id="PTHR46268">
    <property type="entry name" value="STRESS RESPONSE PROTEIN NHAX"/>
    <property type="match status" value="1"/>
</dbReference>
<dbReference type="RefSeq" id="WP_124738184.1">
    <property type="nucleotide sequence ID" value="NZ_CP034086.1"/>
</dbReference>
<dbReference type="SUPFAM" id="SSF52402">
    <property type="entry name" value="Adenine nucleotide alpha hydrolases-like"/>
    <property type="match status" value="1"/>
</dbReference>
<dbReference type="PRINTS" id="PR01438">
    <property type="entry name" value="UNVRSLSTRESS"/>
</dbReference>
<protein>
    <submittedName>
        <fullName evidence="3">Universal stress protein</fullName>
    </submittedName>
</protein>
<dbReference type="InterPro" id="IPR014729">
    <property type="entry name" value="Rossmann-like_a/b/a_fold"/>
</dbReference>
<dbReference type="Gene3D" id="3.40.50.620">
    <property type="entry name" value="HUPs"/>
    <property type="match status" value="1"/>
</dbReference>
<feature type="domain" description="UspA" evidence="2">
    <location>
        <begin position="1"/>
        <end position="140"/>
    </location>
</feature>
<name>A0A3G8M373_9HYPH</name>
<evidence type="ECO:0000313" key="3">
    <source>
        <dbReference type="EMBL" id="AZG76371.1"/>
    </source>
</evidence>
<sequence>MYRKILLPIDLTEPEMTDRAISVAQALAKAFDSEMRVVNVQSLLPISFLDYVPENFNVQVRHGLEKEIAAIAAKFDCAPERVSTTLLFGPVYQKVLAEAEDWGADLIVLCSHRPGMDRFLIGSNATTIVNHAQCSVLVVRGLVS</sequence>
<dbReference type="EMBL" id="CP034086">
    <property type="protein sequence ID" value="AZG76371.1"/>
    <property type="molecule type" value="Genomic_DNA"/>
</dbReference>
<dbReference type="Pfam" id="PF00582">
    <property type="entry name" value="Usp"/>
    <property type="match status" value="1"/>
</dbReference>
<proteinExistence type="inferred from homology"/>
<dbReference type="AlphaFoldDB" id="A0A3G8M373"/>
<dbReference type="KEGG" id="mros:EHO51_06300"/>
<evidence type="ECO:0000313" key="4">
    <source>
        <dbReference type="Proteomes" id="UP000273982"/>
    </source>
</evidence>
<evidence type="ECO:0000256" key="1">
    <source>
        <dbReference type="ARBA" id="ARBA00008791"/>
    </source>
</evidence>
<accession>A0A3G8M373</accession>
<dbReference type="InterPro" id="IPR006015">
    <property type="entry name" value="Universal_stress_UspA"/>
</dbReference>
<dbReference type="Proteomes" id="UP000273982">
    <property type="component" value="Chromosome"/>
</dbReference>
<dbReference type="InterPro" id="IPR006016">
    <property type="entry name" value="UspA"/>
</dbReference>
<dbReference type="PANTHER" id="PTHR46268:SF6">
    <property type="entry name" value="UNIVERSAL STRESS PROTEIN UP12"/>
    <property type="match status" value="1"/>
</dbReference>
<evidence type="ECO:0000259" key="2">
    <source>
        <dbReference type="Pfam" id="PF00582"/>
    </source>
</evidence>
<comment type="similarity">
    <text evidence="1">Belongs to the universal stress protein A family.</text>
</comment>
<dbReference type="CDD" id="cd00293">
    <property type="entry name" value="USP-like"/>
    <property type="match status" value="1"/>
</dbReference>